<keyword evidence="13" id="KW-0675">Receptor</keyword>
<keyword evidence="6 8" id="KW-0472">Membrane</keyword>
<dbReference type="PROSITE" id="PS52016">
    <property type="entry name" value="TONB_DEPENDENT_REC_3"/>
    <property type="match status" value="1"/>
</dbReference>
<keyword evidence="2 8" id="KW-0813">Transport</keyword>
<dbReference type="Gene3D" id="2.40.170.20">
    <property type="entry name" value="TonB-dependent receptor, beta-barrel domain"/>
    <property type="match status" value="1"/>
</dbReference>
<dbReference type="InterPro" id="IPR012910">
    <property type="entry name" value="Plug_dom"/>
</dbReference>
<evidence type="ECO:0000256" key="8">
    <source>
        <dbReference type="PROSITE-ProRule" id="PRU01360"/>
    </source>
</evidence>
<protein>
    <submittedName>
        <fullName evidence="13">TonB-dependent receptor plug domain-containing protein</fullName>
    </submittedName>
</protein>
<comment type="caution">
    <text evidence="13">The sequence shown here is derived from an EMBL/GenBank/DDBJ whole genome shotgun (WGS) entry which is preliminary data.</text>
</comment>
<dbReference type="Pfam" id="PF07715">
    <property type="entry name" value="Plug"/>
    <property type="match status" value="1"/>
</dbReference>
<proteinExistence type="inferred from homology"/>
<feature type="domain" description="TonB-dependent receptor-like beta-barrel" evidence="11">
    <location>
        <begin position="348"/>
        <end position="865"/>
    </location>
</feature>
<evidence type="ECO:0000256" key="3">
    <source>
        <dbReference type="ARBA" id="ARBA00022452"/>
    </source>
</evidence>
<evidence type="ECO:0000256" key="7">
    <source>
        <dbReference type="ARBA" id="ARBA00023237"/>
    </source>
</evidence>
<feature type="chain" id="PRO_5046321872" evidence="10">
    <location>
        <begin position="27"/>
        <end position="900"/>
    </location>
</feature>
<evidence type="ECO:0000256" key="5">
    <source>
        <dbReference type="ARBA" id="ARBA00023077"/>
    </source>
</evidence>
<keyword evidence="14" id="KW-1185">Reference proteome</keyword>
<dbReference type="SUPFAM" id="SSF56935">
    <property type="entry name" value="Porins"/>
    <property type="match status" value="1"/>
</dbReference>
<keyword evidence="5 9" id="KW-0798">TonB box</keyword>
<keyword evidence="3 8" id="KW-1134">Transmembrane beta strand</keyword>
<comment type="subcellular location">
    <subcellularLocation>
        <location evidence="1 8">Cell outer membrane</location>
        <topology evidence="1 8">Multi-pass membrane protein</topology>
    </subcellularLocation>
</comment>
<evidence type="ECO:0000256" key="9">
    <source>
        <dbReference type="RuleBase" id="RU003357"/>
    </source>
</evidence>
<dbReference type="InterPro" id="IPR039426">
    <property type="entry name" value="TonB-dep_rcpt-like"/>
</dbReference>
<evidence type="ECO:0000313" key="13">
    <source>
        <dbReference type="EMBL" id="MFC7292659.1"/>
    </source>
</evidence>
<keyword evidence="4 8" id="KW-0812">Transmembrane</keyword>
<evidence type="ECO:0000256" key="4">
    <source>
        <dbReference type="ARBA" id="ARBA00022692"/>
    </source>
</evidence>
<name>A0ABW2INW8_9PROT</name>
<evidence type="ECO:0000256" key="6">
    <source>
        <dbReference type="ARBA" id="ARBA00023136"/>
    </source>
</evidence>
<comment type="similarity">
    <text evidence="8 9">Belongs to the TonB-dependent receptor family.</text>
</comment>
<dbReference type="Pfam" id="PF00593">
    <property type="entry name" value="TonB_dep_Rec_b-barrel"/>
    <property type="match status" value="1"/>
</dbReference>
<dbReference type="Gene3D" id="2.170.130.10">
    <property type="entry name" value="TonB-dependent receptor, plug domain"/>
    <property type="match status" value="1"/>
</dbReference>
<sequence>MKRITKNTGTAIAAVLAMTMSMDAIAQDASPDTISEAKEGASETRTLAKIVVTGSNIKRSSFSDQASPIESIGQEAFGDVGAQDVRDLVETLSINAGSQNNADVFTAGYTTGTSNINLRGLGVASTLVLLNGKRQVTSSVPTTAGVLFVDTNSLVPSIAIERLEILKDGASAIYGSEAVAGVANFITRDKFVGMEVKADYQARFSDGDQEDAKIEGIVGVEGDWGNLVAAASYFDRTPLYGDEVGWLRAINGTNTSGVGSPGTFLGVPAELGYPSTGPFTPDPDCERLGGEVQAVCRFDFHDQQTVVPKENRFQGYAKYTNDLSDNLGGFAEIAFSRTRAARNTSPSYPFILDNATVPGYAPFNIFETDVRYFGRPLGTGQPATENRFENDTFRFSAGLEGSFTDDIFWEATVTKGISEGLVIQSDTITDHFIEAVAGFGGADCQARNIEAANALGVTPGDNAAGCYYWNPFGSAIDPANTTAIKNGQEIRDYIFGEQTLDAKSEALTLDFVVSGELGLELGGGKVGAAFGGQYREESLSHDYDTLSNQDAYSFLVGNPDFSASRDGWAVFAEVSLPFTDNLEVQGALRYETIDGLETTDPKIGVVYRPADWATLRGSYSTSFRAPSTFQLFGTQTTFTQVSYNGATNFISTRANGNSNLKPETSQAFNVGGTFDFGGLEFELDYTNFSFEDVLTAENAQAIINEAVANGTDTTSPKIILTPGGTIGQVVADFVNANAINTSVVDFSLKYAIDTGAGSITPFIEGTYVLEYELTGVNGNVIDGAGSRNFRNFGDPSPELRANAGVRFNSGGHNVNTYIRYIDGLVDDEGGGIQRDEQVTFDAQYSYTLDGLLGDGATTFAIGVLNAFDEDPPFAQTNGNFEARAYDPRGRRAYISLKTAF</sequence>
<dbReference type="RefSeq" id="WP_382168269.1">
    <property type="nucleotide sequence ID" value="NZ_JBHTBR010000005.1"/>
</dbReference>
<reference evidence="14" key="1">
    <citation type="journal article" date="2019" name="Int. J. Syst. Evol. Microbiol.">
        <title>The Global Catalogue of Microorganisms (GCM) 10K type strain sequencing project: providing services to taxonomists for standard genome sequencing and annotation.</title>
        <authorList>
            <consortium name="The Broad Institute Genomics Platform"/>
            <consortium name="The Broad Institute Genome Sequencing Center for Infectious Disease"/>
            <person name="Wu L."/>
            <person name="Ma J."/>
        </authorList>
    </citation>
    <scope>NUCLEOTIDE SEQUENCE [LARGE SCALE GENOMIC DNA]</scope>
    <source>
        <strain evidence="14">CCUG 51308</strain>
    </source>
</reference>
<feature type="domain" description="TonB-dependent receptor plug" evidence="12">
    <location>
        <begin position="64"/>
        <end position="182"/>
    </location>
</feature>
<evidence type="ECO:0000256" key="2">
    <source>
        <dbReference type="ARBA" id="ARBA00022448"/>
    </source>
</evidence>
<keyword evidence="10" id="KW-0732">Signal</keyword>
<evidence type="ECO:0000259" key="11">
    <source>
        <dbReference type="Pfam" id="PF00593"/>
    </source>
</evidence>
<feature type="signal peptide" evidence="10">
    <location>
        <begin position="1"/>
        <end position="26"/>
    </location>
</feature>
<dbReference type="InterPro" id="IPR037066">
    <property type="entry name" value="Plug_dom_sf"/>
</dbReference>
<dbReference type="PANTHER" id="PTHR47234:SF2">
    <property type="entry name" value="TONB-DEPENDENT RECEPTOR"/>
    <property type="match status" value="1"/>
</dbReference>
<gene>
    <name evidence="13" type="ORF">ACFQS8_13590</name>
</gene>
<evidence type="ECO:0000313" key="14">
    <source>
        <dbReference type="Proteomes" id="UP001596492"/>
    </source>
</evidence>
<dbReference type="Proteomes" id="UP001596492">
    <property type="component" value="Unassembled WGS sequence"/>
</dbReference>
<organism evidence="13 14">
    <name type="scientific">Hirschia litorea</name>
    <dbReference type="NCBI Taxonomy" id="1199156"/>
    <lineage>
        <taxon>Bacteria</taxon>
        <taxon>Pseudomonadati</taxon>
        <taxon>Pseudomonadota</taxon>
        <taxon>Alphaproteobacteria</taxon>
        <taxon>Hyphomonadales</taxon>
        <taxon>Hyphomonadaceae</taxon>
        <taxon>Hirschia</taxon>
    </lineage>
</organism>
<dbReference type="InterPro" id="IPR000531">
    <property type="entry name" value="Beta-barrel_TonB"/>
</dbReference>
<dbReference type="EMBL" id="JBHTBR010000005">
    <property type="protein sequence ID" value="MFC7292659.1"/>
    <property type="molecule type" value="Genomic_DNA"/>
</dbReference>
<evidence type="ECO:0000259" key="12">
    <source>
        <dbReference type="Pfam" id="PF07715"/>
    </source>
</evidence>
<evidence type="ECO:0000256" key="1">
    <source>
        <dbReference type="ARBA" id="ARBA00004571"/>
    </source>
</evidence>
<accession>A0ABW2INW8</accession>
<evidence type="ECO:0000256" key="10">
    <source>
        <dbReference type="SAM" id="SignalP"/>
    </source>
</evidence>
<dbReference type="InterPro" id="IPR036942">
    <property type="entry name" value="Beta-barrel_TonB_sf"/>
</dbReference>
<keyword evidence="7 8" id="KW-0998">Cell outer membrane</keyword>
<dbReference type="PANTHER" id="PTHR47234">
    <property type="match status" value="1"/>
</dbReference>